<feature type="transmembrane region" description="Helical" evidence="1">
    <location>
        <begin position="86"/>
        <end position="108"/>
    </location>
</feature>
<dbReference type="OrthoDB" id="98406at2157"/>
<dbReference type="AlphaFoldDB" id="A0A2Z2N7D7"/>
<name>A0A2Z2N7D7_9EURY</name>
<sequence>MRTRTSEGIFGFLVTWLTGGLLLLEDYFNPSWFFRKRICLGIADIEWSLRCHDFFDLLFLVLPIVAVALATWLFRRWEDADGLSLFALTVAFGFPGTLAFFILIATAISKRLPTGIGEEFALVISFVYFMTVIGVAAGALAPRHVPVDEEAHDE</sequence>
<gene>
    <name evidence="2" type="ORF">A3L10_10005</name>
</gene>
<dbReference type="EMBL" id="CP015106">
    <property type="protein sequence ID" value="ASJ15442.1"/>
    <property type="molecule type" value="Genomic_DNA"/>
</dbReference>
<dbReference type="RefSeq" id="WP_088867472.1">
    <property type="nucleotide sequence ID" value="NZ_CP015106.1"/>
</dbReference>
<evidence type="ECO:0000313" key="2">
    <source>
        <dbReference type="EMBL" id="ASJ15442.1"/>
    </source>
</evidence>
<keyword evidence="1" id="KW-1133">Transmembrane helix</keyword>
<evidence type="ECO:0000256" key="1">
    <source>
        <dbReference type="SAM" id="Phobius"/>
    </source>
</evidence>
<accession>A0A2Z2N7D7</accession>
<protein>
    <submittedName>
        <fullName evidence="2">Uncharacterized protein</fullName>
    </submittedName>
</protein>
<feature type="transmembrane region" description="Helical" evidence="1">
    <location>
        <begin position="6"/>
        <end position="28"/>
    </location>
</feature>
<feature type="transmembrane region" description="Helical" evidence="1">
    <location>
        <begin position="120"/>
        <end position="141"/>
    </location>
</feature>
<evidence type="ECO:0000313" key="3">
    <source>
        <dbReference type="Proteomes" id="UP000250085"/>
    </source>
</evidence>
<feature type="transmembrane region" description="Helical" evidence="1">
    <location>
        <begin position="54"/>
        <end position="74"/>
    </location>
</feature>
<dbReference type="Proteomes" id="UP000250085">
    <property type="component" value="Chromosome"/>
</dbReference>
<dbReference type="GeneID" id="33329185"/>
<reference evidence="2 3" key="1">
    <citation type="submission" date="2016-04" db="EMBL/GenBank/DDBJ databases">
        <title>Complete genome sequence of Thermococcus radiotolerans type strain EJ2.</title>
        <authorList>
            <person name="Oger P.M."/>
        </authorList>
    </citation>
    <scope>NUCLEOTIDE SEQUENCE [LARGE SCALE GENOMIC DNA]</scope>
    <source>
        <strain evidence="2 3">EJ2</strain>
    </source>
</reference>
<organism evidence="2 3">
    <name type="scientific">Thermococcus radiotolerans</name>
    <dbReference type="NCBI Taxonomy" id="187880"/>
    <lineage>
        <taxon>Archaea</taxon>
        <taxon>Methanobacteriati</taxon>
        <taxon>Methanobacteriota</taxon>
        <taxon>Thermococci</taxon>
        <taxon>Thermococcales</taxon>
        <taxon>Thermococcaceae</taxon>
        <taxon>Thermococcus</taxon>
    </lineage>
</organism>
<keyword evidence="1" id="KW-0472">Membrane</keyword>
<keyword evidence="3" id="KW-1185">Reference proteome</keyword>
<dbReference type="KEGG" id="trl:A3L10_10005"/>
<keyword evidence="1" id="KW-0812">Transmembrane</keyword>
<proteinExistence type="predicted"/>